<protein>
    <submittedName>
        <fullName evidence="1">Uncharacterized protein</fullName>
    </submittedName>
</protein>
<evidence type="ECO:0000313" key="1">
    <source>
        <dbReference type="EMBL" id="PSK88724.1"/>
    </source>
</evidence>
<keyword evidence="2" id="KW-1185">Reference proteome</keyword>
<proteinExistence type="predicted"/>
<sequence>MEHTWASDPALVRHREVWVRLDGRWRARVLTTQRRTRAGEWQVHITRIDTGTAGIYRYDPATITRRPPDAIPVDRRRAPPMTVPPRHPACWVRYRAQWAPAAVLAWGRTPVGWVVLTHVNAPDAVWPVRVAWHYDPRSIRPNRGRPPPGGGGAP</sequence>
<comment type="caution">
    <text evidence="1">The sequence shown here is derived from an EMBL/GenBank/DDBJ whole genome shotgun (WGS) entry which is preliminary data.</text>
</comment>
<reference evidence="1 2" key="1">
    <citation type="submission" date="2018-03" db="EMBL/GenBank/DDBJ databases">
        <title>Genomic Encyclopedia of Archaeal and Bacterial Type Strains, Phase II (KMG-II): from individual species to whole genera.</title>
        <authorList>
            <person name="Goeker M."/>
        </authorList>
    </citation>
    <scope>NUCLEOTIDE SEQUENCE [LARGE SCALE GENOMIC DNA]</scope>
    <source>
        <strain evidence="1 2">DSM 45312</strain>
    </source>
</reference>
<dbReference type="Proteomes" id="UP000240542">
    <property type="component" value="Unassembled WGS sequence"/>
</dbReference>
<accession>A0A2P8CUS4</accession>
<gene>
    <name evidence="1" type="ORF">CLV63_12910</name>
</gene>
<evidence type="ECO:0000313" key="2">
    <source>
        <dbReference type="Proteomes" id="UP000240542"/>
    </source>
</evidence>
<organism evidence="1 2">
    <name type="scientific">Murinocardiopsis flavida</name>
    <dbReference type="NCBI Taxonomy" id="645275"/>
    <lineage>
        <taxon>Bacteria</taxon>
        <taxon>Bacillati</taxon>
        <taxon>Actinomycetota</taxon>
        <taxon>Actinomycetes</taxon>
        <taxon>Streptosporangiales</taxon>
        <taxon>Nocardiopsidaceae</taxon>
        <taxon>Murinocardiopsis</taxon>
    </lineage>
</organism>
<name>A0A2P8CUS4_9ACTN</name>
<dbReference type="EMBL" id="PYGA01000029">
    <property type="protein sequence ID" value="PSK88724.1"/>
    <property type="molecule type" value="Genomic_DNA"/>
</dbReference>
<dbReference type="AlphaFoldDB" id="A0A2P8CUS4"/>